<evidence type="ECO:0000313" key="2">
    <source>
        <dbReference type="EMBL" id="MDP5275251.1"/>
    </source>
</evidence>
<evidence type="ECO:0000313" key="3">
    <source>
        <dbReference type="Proteomes" id="UP001231941"/>
    </source>
</evidence>
<dbReference type="RefSeq" id="WP_305991682.1">
    <property type="nucleotide sequence ID" value="NZ_JAVAMP010000003.1"/>
</dbReference>
<dbReference type="EMBL" id="JAVAMP010000003">
    <property type="protein sequence ID" value="MDP5274371.1"/>
    <property type="molecule type" value="Genomic_DNA"/>
</dbReference>
<dbReference type="EMBL" id="JAVAMP010000006">
    <property type="protein sequence ID" value="MDP5275251.1"/>
    <property type="molecule type" value="Genomic_DNA"/>
</dbReference>
<sequence>MFKKDSRGVGGKKVNRVNVSLSNFDFINLKRLSISCDQRHTSLAEFIITTALNDPQFVRSVQDKYNVNEFYRVTPYLDHQTGKRELLGGGGVG</sequence>
<dbReference type="Proteomes" id="UP001231941">
    <property type="component" value="Unassembled WGS sequence"/>
</dbReference>
<protein>
    <submittedName>
        <fullName evidence="1">Uncharacterized protein</fullName>
    </submittedName>
</protein>
<reference evidence="1 3" key="1">
    <citation type="submission" date="2023-08" db="EMBL/GenBank/DDBJ databases">
        <authorList>
            <person name="Park J.-S."/>
        </authorList>
    </citation>
    <scope>NUCLEOTIDE SEQUENCE [LARGE SCALE GENOMIC DNA]</scope>
    <source>
        <strain evidence="1 3">2205SS18-9</strain>
    </source>
</reference>
<evidence type="ECO:0000313" key="1">
    <source>
        <dbReference type="EMBL" id="MDP5274371.1"/>
    </source>
</evidence>
<accession>A0ABT9IYE0</accession>
<keyword evidence="3" id="KW-1185">Reference proteome</keyword>
<proteinExistence type="predicted"/>
<comment type="caution">
    <text evidence="1">The sequence shown here is derived from an EMBL/GenBank/DDBJ whole genome shotgun (WGS) entry which is preliminary data.</text>
</comment>
<gene>
    <name evidence="1" type="ORF">Q5Y73_09635</name>
    <name evidence="2" type="ORF">Q5Y73_14130</name>
</gene>
<organism evidence="1 3">
    <name type="scientific">Chengkuizengella axinellae</name>
    <dbReference type="NCBI Taxonomy" id="3064388"/>
    <lineage>
        <taxon>Bacteria</taxon>
        <taxon>Bacillati</taxon>
        <taxon>Bacillota</taxon>
        <taxon>Bacilli</taxon>
        <taxon>Bacillales</taxon>
        <taxon>Paenibacillaceae</taxon>
        <taxon>Chengkuizengella</taxon>
    </lineage>
</organism>
<name>A0ABT9IYE0_9BACL</name>